<proteinExistence type="predicted"/>
<sequence>MRRLHLPLLILVLLGLSLTIFYHKAWNLGFPVLPAQTTDNWIVEARVAFEPTGGAVTARVFLPQDPPGLALLDEHFVSRGYGLTTGTNGENREAVWTTRSPAGRQVLYYRATVYQVGSSLPNDTDYPGPAAPVDLEEPFRSAAQAVVDRVRGRSADITSFATVLVRDMNVSTDENMALFVSADAGDRERVRTAIELLAGARIPARMVHGLQLADRARDLQPRTWLEVHNTREWVPINPMDGSVGYPKDFLVWWYGDHEAVELNRARNPQISFAVTRNFQDAVDAAQQRAKLMNSRLVDFSLFGLPVQTQNMYRVLLMVPVGAMIIVLLRNVVGVQTFGTFMPVLIALSFRETELLGGVILFTLIVSLGLAIRFYLEHLKLLLVPRLAAVVSIVVMLMLALSVLSHHLGIEHGLAIALFPMVILAMTIERMSIVWEEHGAGDAIRQGIGSLVVAVAGYLLMINVYIDHLIFVFPELLLIVLAVTLLLGRYTGYRLSELLRFRALARKEAT</sequence>
<evidence type="ECO:0000256" key="1">
    <source>
        <dbReference type="SAM" id="Phobius"/>
    </source>
</evidence>
<evidence type="ECO:0008006" key="6">
    <source>
        <dbReference type="Google" id="ProtNLM"/>
    </source>
</evidence>
<feature type="transmembrane region" description="Helical" evidence="1">
    <location>
        <begin position="314"/>
        <end position="334"/>
    </location>
</feature>
<keyword evidence="1" id="KW-1133">Transmembrane helix</keyword>
<dbReference type="STRING" id="1255043.TVNIR_0561"/>
<organism evidence="4 5">
    <name type="scientific">Thioalkalivibrio nitratireducens (strain DSM 14787 / UNIQEM 213 / ALEN2)</name>
    <dbReference type="NCBI Taxonomy" id="1255043"/>
    <lineage>
        <taxon>Bacteria</taxon>
        <taxon>Pseudomonadati</taxon>
        <taxon>Pseudomonadota</taxon>
        <taxon>Gammaproteobacteria</taxon>
        <taxon>Chromatiales</taxon>
        <taxon>Ectothiorhodospiraceae</taxon>
        <taxon>Thioalkalivibrio</taxon>
    </lineage>
</organism>
<dbReference type="OrthoDB" id="253840at2"/>
<accession>L0DTC7</accession>
<dbReference type="Proteomes" id="UP000010809">
    <property type="component" value="Chromosome"/>
</dbReference>
<feature type="transmembrane region" description="Helical" evidence="1">
    <location>
        <begin position="447"/>
        <end position="465"/>
    </location>
</feature>
<feature type="transmembrane region" description="Helical" evidence="1">
    <location>
        <begin position="354"/>
        <end position="375"/>
    </location>
</feature>
<gene>
    <name evidence="4" type="ordered locus">TVNIR_0561</name>
</gene>
<evidence type="ECO:0000313" key="4">
    <source>
        <dbReference type="EMBL" id="AGA32263.1"/>
    </source>
</evidence>
<name>L0DTC7_THIND</name>
<dbReference type="AlphaFoldDB" id="L0DTC7"/>
<dbReference type="RefSeq" id="WP_015257416.1">
    <property type="nucleotide sequence ID" value="NC_019902.2"/>
</dbReference>
<keyword evidence="1" id="KW-0472">Membrane</keyword>
<feature type="transmembrane region" description="Helical" evidence="1">
    <location>
        <begin position="471"/>
        <end position="491"/>
    </location>
</feature>
<evidence type="ECO:0000259" key="3">
    <source>
        <dbReference type="Pfam" id="PF14402"/>
    </source>
</evidence>
<feature type="transmembrane region" description="Helical" evidence="1">
    <location>
        <begin position="382"/>
        <end position="403"/>
    </location>
</feature>
<evidence type="ECO:0000313" key="5">
    <source>
        <dbReference type="Proteomes" id="UP000010809"/>
    </source>
</evidence>
<dbReference type="InterPro" id="IPR025840">
    <property type="entry name" value="7TM_transglut"/>
</dbReference>
<feature type="domain" description="7 transmembrane helices usually fused to an inactive transglutaminase" evidence="3">
    <location>
        <begin position="259"/>
        <end position="503"/>
    </location>
</feature>
<dbReference type="Pfam" id="PF14400">
    <property type="entry name" value="Transglut_i_TM"/>
    <property type="match status" value="1"/>
</dbReference>
<keyword evidence="5" id="KW-1185">Reference proteome</keyword>
<dbReference type="eggNOG" id="COG1305">
    <property type="taxonomic scope" value="Bacteria"/>
</dbReference>
<dbReference type="Pfam" id="PF14402">
    <property type="entry name" value="7TM_transglut"/>
    <property type="match status" value="1"/>
</dbReference>
<feature type="transmembrane region" description="Helical" evidence="1">
    <location>
        <begin position="6"/>
        <end position="23"/>
    </location>
</feature>
<evidence type="ECO:0000259" key="2">
    <source>
        <dbReference type="Pfam" id="PF14400"/>
    </source>
</evidence>
<feature type="domain" description="Inactive transglutaminase fused to 7 transmembrane helices" evidence="2">
    <location>
        <begin position="23"/>
        <end position="181"/>
    </location>
</feature>
<reference evidence="4" key="1">
    <citation type="submission" date="2015-12" db="EMBL/GenBank/DDBJ databases">
        <authorList>
            <person name="Tikhonova T.V."/>
            <person name="Pavlov A.R."/>
            <person name="Beletsky A.V."/>
            <person name="Mardanov A.V."/>
            <person name="Sorokin D.Y."/>
            <person name="Ravin N.V."/>
            <person name="Popov V.O."/>
        </authorList>
    </citation>
    <scope>NUCLEOTIDE SEQUENCE</scope>
    <source>
        <strain evidence="4">DSM 14787</strain>
    </source>
</reference>
<dbReference type="HOGENOM" id="CLU_041549_0_0_6"/>
<dbReference type="PATRIC" id="fig|1255043.3.peg.566"/>
<dbReference type="InterPro" id="IPR025838">
    <property type="entry name" value="Transglut_i_TM"/>
</dbReference>
<dbReference type="KEGG" id="tni:TVNIR_0561"/>
<feature type="transmembrane region" description="Helical" evidence="1">
    <location>
        <begin position="409"/>
        <end position="427"/>
    </location>
</feature>
<keyword evidence="1" id="KW-0812">Transmembrane</keyword>
<dbReference type="EMBL" id="CP003989">
    <property type="protein sequence ID" value="AGA32263.1"/>
    <property type="molecule type" value="Genomic_DNA"/>
</dbReference>
<protein>
    <recommendedName>
        <fullName evidence="6">Inactive transglutaminase fused to 7 transmembrane helices</fullName>
    </recommendedName>
</protein>